<dbReference type="Pfam" id="PF25800">
    <property type="entry name" value="FimV_N"/>
    <property type="match status" value="1"/>
</dbReference>
<evidence type="ECO:0000256" key="2">
    <source>
        <dbReference type="SAM" id="MobiDB-lite"/>
    </source>
</evidence>
<dbReference type="EMBL" id="QUNR01000004">
    <property type="protein sequence ID" value="REH36664.1"/>
    <property type="molecule type" value="Genomic_DNA"/>
</dbReference>
<accession>A0A3E0H0V4</accession>
<evidence type="ECO:0000256" key="4">
    <source>
        <dbReference type="SAM" id="SignalP"/>
    </source>
</evidence>
<feature type="coiled-coil region" evidence="1">
    <location>
        <begin position="206"/>
        <end position="240"/>
    </location>
</feature>
<dbReference type="RefSeq" id="WP_116208626.1">
    <property type="nucleotide sequence ID" value="NZ_QUNR01000004.1"/>
</dbReference>
<reference evidence="6 7" key="1">
    <citation type="submission" date="2018-08" db="EMBL/GenBank/DDBJ databases">
        <title>Genomic Encyclopedia of Type Strains, Phase IV (KMG-IV): sequencing the most valuable type-strain genomes for metagenomic binning, comparative biology and taxonomic classification.</title>
        <authorList>
            <person name="Goeker M."/>
        </authorList>
    </citation>
    <scope>NUCLEOTIDE SEQUENCE [LARGE SCALE GENOMIC DNA]</scope>
    <source>
        <strain evidence="6 7">DSM 26022</strain>
    </source>
</reference>
<dbReference type="InterPro" id="IPR057840">
    <property type="entry name" value="FimV_N"/>
</dbReference>
<evidence type="ECO:0000256" key="3">
    <source>
        <dbReference type="SAM" id="Phobius"/>
    </source>
</evidence>
<dbReference type="AlphaFoldDB" id="A0A3E0H0V4"/>
<keyword evidence="3" id="KW-0472">Membrane</keyword>
<keyword evidence="3" id="KW-0812">Transmembrane</keyword>
<keyword evidence="1" id="KW-0175">Coiled coil</keyword>
<protein>
    <recommendedName>
        <fullName evidence="5">FimV N-terminal domain-containing protein</fullName>
    </recommendedName>
</protein>
<feature type="signal peptide" evidence="4">
    <location>
        <begin position="1"/>
        <end position="23"/>
    </location>
</feature>
<comment type="caution">
    <text evidence="6">The sequence shown here is derived from an EMBL/GenBank/DDBJ whole genome shotgun (WGS) entry which is preliminary data.</text>
</comment>
<organism evidence="6 7">
    <name type="scientific">Paraperlucidibaca baekdonensis</name>
    <dbReference type="NCBI Taxonomy" id="748120"/>
    <lineage>
        <taxon>Bacteria</taxon>
        <taxon>Pseudomonadati</taxon>
        <taxon>Pseudomonadota</taxon>
        <taxon>Gammaproteobacteria</taxon>
        <taxon>Moraxellales</taxon>
        <taxon>Moraxellaceae</taxon>
        <taxon>Paraperlucidibaca</taxon>
    </lineage>
</organism>
<keyword evidence="7" id="KW-1185">Reference proteome</keyword>
<keyword evidence="4" id="KW-0732">Signal</keyword>
<feature type="chain" id="PRO_5017645757" description="FimV N-terminal domain-containing protein" evidence="4">
    <location>
        <begin position="24"/>
        <end position="340"/>
    </location>
</feature>
<feature type="domain" description="FimV N-terminal" evidence="5">
    <location>
        <begin position="27"/>
        <end position="121"/>
    </location>
</feature>
<evidence type="ECO:0000256" key="1">
    <source>
        <dbReference type="SAM" id="Coils"/>
    </source>
</evidence>
<evidence type="ECO:0000313" key="7">
    <source>
        <dbReference type="Proteomes" id="UP000256774"/>
    </source>
</evidence>
<proteinExistence type="predicted"/>
<sequence length="340" mass="35649">MHKFLQISCLVLASLGFSSVAQAFSVEQMSAWSAPNEPLRMDIALSGLSVAYASEVQVRVASEADYSRLGLTRPDWANSVTFQMITLPDYRVVARATSTAAVTDDPVTLLVDIRTPGEGRLQQVGATLGGQPIAAKQPAPERTVAPVPTKPRAIVKVAPSPRAKSYDPSAPVARVASSSATSAQAAPQQATPSALADMAATGADMADDAEQERAALVQGLQAAKAQVTDLEARLAALDQQAMIRAQSAASEAAAADETTPAMSDDTPVESETGLTDDAAMVAEPAELSGEAAAMVTGEAVIEEPVVSTLKPYQLFARFMILVVALILLAFFLIDKVRNRR</sequence>
<dbReference type="OrthoDB" id="5298707at2"/>
<gene>
    <name evidence="6" type="ORF">DFR26_1796</name>
</gene>
<feature type="transmembrane region" description="Helical" evidence="3">
    <location>
        <begin position="314"/>
        <end position="333"/>
    </location>
</feature>
<dbReference type="Proteomes" id="UP000256774">
    <property type="component" value="Unassembled WGS sequence"/>
</dbReference>
<evidence type="ECO:0000313" key="6">
    <source>
        <dbReference type="EMBL" id="REH36664.1"/>
    </source>
</evidence>
<feature type="region of interest" description="Disordered" evidence="2">
    <location>
        <begin position="252"/>
        <end position="276"/>
    </location>
</feature>
<evidence type="ECO:0000259" key="5">
    <source>
        <dbReference type="Pfam" id="PF25800"/>
    </source>
</evidence>
<keyword evidence="3" id="KW-1133">Transmembrane helix</keyword>
<feature type="compositionally biased region" description="Low complexity" evidence="2">
    <location>
        <begin position="252"/>
        <end position="261"/>
    </location>
</feature>
<name>A0A3E0H0V4_9GAMM</name>